<gene>
    <name evidence="2" type="ORF">SAMN06269250_1743</name>
</gene>
<reference evidence="3" key="1">
    <citation type="submission" date="2017-09" db="EMBL/GenBank/DDBJ databases">
        <authorList>
            <person name="Varghese N."/>
            <person name="Submissions S."/>
        </authorList>
    </citation>
    <scope>NUCLEOTIDE SEQUENCE [LARGE SCALE GENOMIC DNA]</scope>
    <source>
        <strain evidence="3">DSM 29961</strain>
    </source>
</reference>
<dbReference type="OrthoDB" id="949643at2"/>
<keyword evidence="3" id="KW-1185">Reference proteome</keyword>
<organism evidence="2 3">
    <name type="scientific">Spirosoma fluviale</name>
    <dbReference type="NCBI Taxonomy" id="1597977"/>
    <lineage>
        <taxon>Bacteria</taxon>
        <taxon>Pseudomonadati</taxon>
        <taxon>Bacteroidota</taxon>
        <taxon>Cytophagia</taxon>
        <taxon>Cytophagales</taxon>
        <taxon>Cytophagaceae</taxon>
        <taxon>Spirosoma</taxon>
    </lineage>
</organism>
<dbReference type="Proteomes" id="UP000219452">
    <property type="component" value="Unassembled WGS sequence"/>
</dbReference>
<dbReference type="EMBL" id="OCNH01000001">
    <property type="protein sequence ID" value="SOD81303.1"/>
    <property type="molecule type" value="Genomic_DNA"/>
</dbReference>
<keyword evidence="1" id="KW-0732">Signal</keyword>
<proteinExistence type="predicted"/>
<dbReference type="AlphaFoldDB" id="A0A286FDN3"/>
<evidence type="ECO:0000313" key="3">
    <source>
        <dbReference type="Proteomes" id="UP000219452"/>
    </source>
</evidence>
<feature type="signal peptide" evidence="1">
    <location>
        <begin position="1"/>
        <end position="18"/>
    </location>
</feature>
<accession>A0A286FDN3</accession>
<name>A0A286FDN3_9BACT</name>
<evidence type="ECO:0000256" key="1">
    <source>
        <dbReference type="SAM" id="SignalP"/>
    </source>
</evidence>
<evidence type="ECO:0008006" key="4">
    <source>
        <dbReference type="Google" id="ProtNLM"/>
    </source>
</evidence>
<evidence type="ECO:0000313" key="2">
    <source>
        <dbReference type="EMBL" id="SOD81303.1"/>
    </source>
</evidence>
<dbReference type="RefSeq" id="WP_097125353.1">
    <property type="nucleotide sequence ID" value="NZ_OCNH01000001.1"/>
</dbReference>
<sequence length="216" mass="23918">MKRLLLPILLFITLPTLAQDVRSEEVPETRLLKSNSPEGMAITLNSLTKPALVDLSDTLFVKRYFFRTDVYQKGEKLEPATVKKLLVDTRQAQVYYQTGNQLKTLTVLMALSGVYVGYKGIRGEQKTAMIRGVRTATNPNVPNIEVEYTKRSLPQVLGGVGLFLGAVCVLELSNELVRKAVVLYNTKSVSQSSVVHLSRIKMGLTTSGRLGVEAQF</sequence>
<feature type="chain" id="PRO_5012109015" description="DUF5683 domain-containing protein" evidence="1">
    <location>
        <begin position="19"/>
        <end position="216"/>
    </location>
</feature>
<protein>
    <recommendedName>
        <fullName evidence="4">DUF5683 domain-containing protein</fullName>
    </recommendedName>
</protein>